<keyword evidence="4 5" id="KW-0326">Glycosidase</keyword>
<keyword evidence="7" id="KW-1185">Reference proteome</keyword>
<dbReference type="PANTHER" id="PTHR43772">
    <property type="entry name" value="ENDO-1,4-BETA-XYLANASE"/>
    <property type="match status" value="1"/>
</dbReference>
<evidence type="ECO:0000313" key="6">
    <source>
        <dbReference type="EMBL" id="KAK3366521.1"/>
    </source>
</evidence>
<accession>A0AAE0N0N1</accession>
<evidence type="ECO:0000256" key="5">
    <source>
        <dbReference type="RuleBase" id="RU361187"/>
    </source>
</evidence>
<dbReference type="GO" id="GO:0005975">
    <property type="term" value="P:carbohydrate metabolic process"/>
    <property type="evidence" value="ECO:0007669"/>
    <property type="project" value="InterPro"/>
</dbReference>
<dbReference type="Pfam" id="PF04616">
    <property type="entry name" value="Glyco_hydro_43"/>
    <property type="match status" value="1"/>
</dbReference>
<dbReference type="Gene3D" id="2.115.10.20">
    <property type="entry name" value="Glycosyl hydrolase domain, family 43"/>
    <property type="match status" value="1"/>
</dbReference>
<gene>
    <name evidence="6" type="ORF">B0H63DRAFT_442852</name>
</gene>
<dbReference type="EMBL" id="JAULSW010000012">
    <property type="protein sequence ID" value="KAK3366521.1"/>
    <property type="molecule type" value="Genomic_DNA"/>
</dbReference>
<evidence type="ECO:0000313" key="7">
    <source>
        <dbReference type="Proteomes" id="UP001285441"/>
    </source>
</evidence>
<dbReference type="AlphaFoldDB" id="A0AAE0N0N1"/>
<proteinExistence type="inferred from homology"/>
<evidence type="ECO:0000256" key="3">
    <source>
        <dbReference type="ARBA" id="ARBA00023277"/>
    </source>
</evidence>
<evidence type="ECO:0000256" key="1">
    <source>
        <dbReference type="ARBA" id="ARBA00009865"/>
    </source>
</evidence>
<reference evidence="6" key="1">
    <citation type="journal article" date="2023" name="Mol. Phylogenet. Evol.">
        <title>Genome-scale phylogeny and comparative genomics of the fungal order Sordariales.</title>
        <authorList>
            <person name="Hensen N."/>
            <person name="Bonometti L."/>
            <person name="Westerberg I."/>
            <person name="Brannstrom I.O."/>
            <person name="Guillou S."/>
            <person name="Cros-Aarteil S."/>
            <person name="Calhoun S."/>
            <person name="Haridas S."/>
            <person name="Kuo A."/>
            <person name="Mondo S."/>
            <person name="Pangilinan J."/>
            <person name="Riley R."/>
            <person name="LaButti K."/>
            <person name="Andreopoulos B."/>
            <person name="Lipzen A."/>
            <person name="Chen C."/>
            <person name="Yan M."/>
            <person name="Daum C."/>
            <person name="Ng V."/>
            <person name="Clum A."/>
            <person name="Steindorff A."/>
            <person name="Ohm R.A."/>
            <person name="Martin F."/>
            <person name="Silar P."/>
            <person name="Natvig D.O."/>
            <person name="Lalanne C."/>
            <person name="Gautier V."/>
            <person name="Ament-Velasquez S.L."/>
            <person name="Kruys A."/>
            <person name="Hutchinson M.I."/>
            <person name="Powell A.J."/>
            <person name="Barry K."/>
            <person name="Miller A.N."/>
            <person name="Grigoriev I.V."/>
            <person name="Debuchy R."/>
            <person name="Gladieux P."/>
            <person name="Hiltunen Thoren M."/>
            <person name="Johannesson H."/>
        </authorList>
    </citation>
    <scope>NUCLEOTIDE SEQUENCE</scope>
    <source>
        <strain evidence="6">CBS 232.78</strain>
    </source>
</reference>
<dbReference type="Proteomes" id="UP001285441">
    <property type="component" value="Unassembled WGS sequence"/>
</dbReference>
<protein>
    <submittedName>
        <fullName evidence="6">Glycosyl hydrolase</fullName>
    </submittedName>
</protein>
<organism evidence="6 7">
    <name type="scientific">Podospora didyma</name>
    <dbReference type="NCBI Taxonomy" id="330526"/>
    <lineage>
        <taxon>Eukaryota</taxon>
        <taxon>Fungi</taxon>
        <taxon>Dikarya</taxon>
        <taxon>Ascomycota</taxon>
        <taxon>Pezizomycotina</taxon>
        <taxon>Sordariomycetes</taxon>
        <taxon>Sordariomycetidae</taxon>
        <taxon>Sordariales</taxon>
        <taxon>Podosporaceae</taxon>
        <taxon>Podospora</taxon>
    </lineage>
</organism>
<keyword evidence="3" id="KW-0119">Carbohydrate metabolism</keyword>
<dbReference type="InterPro" id="IPR052176">
    <property type="entry name" value="Glycosyl_Hydrlase_43_Enz"/>
</dbReference>
<dbReference type="InterPro" id="IPR023296">
    <property type="entry name" value="Glyco_hydro_beta-prop_sf"/>
</dbReference>
<evidence type="ECO:0000256" key="4">
    <source>
        <dbReference type="ARBA" id="ARBA00023295"/>
    </source>
</evidence>
<dbReference type="Gene3D" id="2.60.120.560">
    <property type="entry name" value="Exo-inulinase, domain 1"/>
    <property type="match status" value="1"/>
</dbReference>
<evidence type="ECO:0000256" key="2">
    <source>
        <dbReference type="ARBA" id="ARBA00022801"/>
    </source>
</evidence>
<reference evidence="6" key="2">
    <citation type="submission" date="2023-06" db="EMBL/GenBank/DDBJ databases">
        <authorList>
            <consortium name="Lawrence Berkeley National Laboratory"/>
            <person name="Haridas S."/>
            <person name="Hensen N."/>
            <person name="Bonometti L."/>
            <person name="Westerberg I."/>
            <person name="Brannstrom I.O."/>
            <person name="Guillou S."/>
            <person name="Cros-Aarteil S."/>
            <person name="Calhoun S."/>
            <person name="Kuo A."/>
            <person name="Mondo S."/>
            <person name="Pangilinan J."/>
            <person name="Riley R."/>
            <person name="LaButti K."/>
            <person name="Andreopoulos B."/>
            <person name="Lipzen A."/>
            <person name="Chen C."/>
            <person name="Yanf M."/>
            <person name="Daum C."/>
            <person name="Ng V."/>
            <person name="Clum A."/>
            <person name="Steindorff A."/>
            <person name="Ohm R."/>
            <person name="Martin F."/>
            <person name="Silar P."/>
            <person name="Natvig D."/>
            <person name="Lalanne C."/>
            <person name="Gautier V."/>
            <person name="Ament-velasquez S.L."/>
            <person name="Kruys A."/>
            <person name="Hutchinson M.I."/>
            <person name="Powell A.J."/>
            <person name="Barry K."/>
            <person name="Miller A.N."/>
            <person name="Grigoriev I.V."/>
            <person name="Debuchy R."/>
            <person name="Gladieux P."/>
            <person name="Thoren M.H."/>
            <person name="Johannesson H."/>
        </authorList>
    </citation>
    <scope>NUCLEOTIDE SEQUENCE</scope>
    <source>
        <strain evidence="6">CBS 232.78</strain>
    </source>
</reference>
<dbReference type="GO" id="GO:0004553">
    <property type="term" value="F:hydrolase activity, hydrolyzing O-glycosyl compounds"/>
    <property type="evidence" value="ECO:0007669"/>
    <property type="project" value="InterPro"/>
</dbReference>
<comment type="similarity">
    <text evidence="1 5">Belongs to the glycosyl hydrolase 43 family.</text>
</comment>
<sequence length="521" mass="58278">MGQPQWTTSEAGNPFVLGWYNNPATIWEDGHYWVFAVSAASGQLTAFSSNDLIRWVENPDRMVDDSNSTELVNLNADEPRPDLNNITASTPIFYSNKYYLYFVENYTLFVALADEVSGPYTHVERVQISGFPDNSNANIDSFHVFVDDESQQVYVYLHRVGYGAIDIVQLESSSMKTTQPFNNTCLETTWMQTITYPILRGDYTSRGEPYLFKRCETYYLVWTSADLQGRLVIRYAKAPTPLGPFESGQDWDDVILTIDPAVASPPTDSRKISVIEAMPNNDTWYIVYTRRPLYDSDKQHTSLCLERLEFSADGNIQPIQMPVKPNFSTKTQPWVEDPGAMDPPAVRPEFRAADGELHITRAAGARAWFATNFTDLMFDAYVTINNDTELVPSDAGVIFRASMDESDAETNTFRGYYAGISVSRQGLVLSRAGGDGAWDMIQWVSRDVSAGQTYHLRVVGVGPNIWVFLDDMVKAVIGGSDSRWVSGVTGVRVFDSSATFGGLLMRQVAQGWQNVDSSSLL</sequence>
<name>A0AAE0N0N1_9PEZI</name>
<comment type="caution">
    <text evidence="6">The sequence shown here is derived from an EMBL/GenBank/DDBJ whole genome shotgun (WGS) entry which is preliminary data.</text>
</comment>
<dbReference type="SUPFAM" id="SSF75005">
    <property type="entry name" value="Arabinanase/levansucrase/invertase"/>
    <property type="match status" value="1"/>
</dbReference>
<dbReference type="InterPro" id="IPR006710">
    <property type="entry name" value="Glyco_hydro_43"/>
</dbReference>
<keyword evidence="2 5" id="KW-0378">Hydrolase</keyword>
<dbReference type="PANTHER" id="PTHR43772:SF2">
    <property type="entry name" value="PUTATIVE (AFU_ORTHOLOGUE AFUA_2G04480)-RELATED"/>
    <property type="match status" value="1"/>
</dbReference>